<keyword evidence="1" id="KW-0732">Signal</keyword>
<accession>A0A2X1BDR3</accession>
<name>A0A2X1BDR3_BREVE</name>
<proteinExistence type="predicted"/>
<dbReference type="EMBL" id="UAQP01000014">
    <property type="protein sequence ID" value="SPU55533.1"/>
    <property type="molecule type" value="Genomic_DNA"/>
</dbReference>
<evidence type="ECO:0000256" key="1">
    <source>
        <dbReference type="SAM" id="SignalP"/>
    </source>
</evidence>
<evidence type="ECO:0000313" key="3">
    <source>
        <dbReference type="Proteomes" id="UP000251186"/>
    </source>
</evidence>
<dbReference type="AlphaFoldDB" id="A0A2X1BDR3"/>
<sequence length="159" mass="15800">MIRTLLAATAVLSLSAAAAQAQTPTPTPAPAAPQGGPADVGLLPGAELSPDCGGLNNLTGRAYCVTAQLGQIGALADAYIADLETKNWLAAGGDDNRVVFIKRREAGGCDGMQMVAFYDTTKTAVAELPGYLGFATIPGDVCAAAAAATPPAAAGSPQQ</sequence>
<feature type="signal peptide" evidence="1">
    <location>
        <begin position="1"/>
        <end position="21"/>
    </location>
</feature>
<organism evidence="2 3">
    <name type="scientific">Brevundimonas vesicularis</name>
    <name type="common">Pseudomonas vesicularis</name>
    <dbReference type="NCBI Taxonomy" id="41276"/>
    <lineage>
        <taxon>Bacteria</taxon>
        <taxon>Pseudomonadati</taxon>
        <taxon>Pseudomonadota</taxon>
        <taxon>Alphaproteobacteria</taxon>
        <taxon>Caulobacterales</taxon>
        <taxon>Caulobacteraceae</taxon>
        <taxon>Brevundimonas</taxon>
    </lineage>
</organism>
<dbReference type="RefSeq" id="WP_055807772.1">
    <property type="nucleotide sequence ID" value="NZ_CP115671.1"/>
</dbReference>
<evidence type="ECO:0000313" key="2">
    <source>
        <dbReference type="EMBL" id="SPU55533.1"/>
    </source>
</evidence>
<reference evidence="2 3" key="1">
    <citation type="submission" date="2018-06" db="EMBL/GenBank/DDBJ databases">
        <authorList>
            <consortium name="Pathogen Informatics"/>
            <person name="Doyle S."/>
        </authorList>
    </citation>
    <scope>NUCLEOTIDE SEQUENCE [LARGE SCALE GENOMIC DNA]</scope>
    <source>
        <strain evidence="2 3">NCTC11166</strain>
    </source>
</reference>
<evidence type="ECO:0008006" key="4">
    <source>
        <dbReference type="Google" id="ProtNLM"/>
    </source>
</evidence>
<gene>
    <name evidence="2" type="ORF">NCTC11166_02931</name>
</gene>
<protein>
    <recommendedName>
        <fullName evidence="4">DUF3558 domain-containing protein</fullName>
    </recommendedName>
</protein>
<feature type="chain" id="PRO_5015927547" description="DUF3558 domain-containing protein" evidence="1">
    <location>
        <begin position="22"/>
        <end position="159"/>
    </location>
</feature>
<dbReference type="Proteomes" id="UP000251186">
    <property type="component" value="Unassembled WGS sequence"/>
</dbReference>